<feature type="compositionally biased region" description="Polar residues" evidence="1">
    <location>
        <begin position="15"/>
        <end position="24"/>
    </location>
</feature>
<evidence type="ECO:0000313" key="2">
    <source>
        <dbReference type="EMBL" id="VVN47259.1"/>
    </source>
</evidence>
<dbReference type="Proteomes" id="UP000327167">
    <property type="component" value="Unassembled WGS sequence"/>
</dbReference>
<reference evidence="2 3" key="1">
    <citation type="submission" date="2019-09" db="EMBL/GenBank/DDBJ databases">
        <authorList>
            <person name="Chandra G."/>
            <person name="Truman W A."/>
        </authorList>
    </citation>
    <scope>NUCLEOTIDE SEQUENCE [LARGE SCALE GENOMIC DNA]</scope>
    <source>
        <strain evidence="2">PS655</strain>
    </source>
</reference>
<name>A0A5E6Y3W0_PSEFL</name>
<proteinExistence type="predicted"/>
<organism evidence="2 3">
    <name type="scientific">Pseudomonas fluorescens</name>
    <dbReference type="NCBI Taxonomy" id="294"/>
    <lineage>
        <taxon>Bacteria</taxon>
        <taxon>Pseudomonadati</taxon>
        <taxon>Pseudomonadota</taxon>
        <taxon>Gammaproteobacteria</taxon>
        <taxon>Pseudomonadales</taxon>
        <taxon>Pseudomonadaceae</taxon>
        <taxon>Pseudomonas</taxon>
    </lineage>
</organism>
<feature type="region of interest" description="Disordered" evidence="1">
    <location>
        <begin position="1"/>
        <end position="24"/>
    </location>
</feature>
<protein>
    <submittedName>
        <fullName evidence="2">Uncharacterized protein</fullName>
    </submittedName>
</protein>
<accession>A0A5E6Y3W0</accession>
<sequence>MMSNKTTKTEGKLQASGTSVSGFSTTDVSAQRHLSDKGYTFEGVSTKGERLVFFVRTLEITQGKSFPVEQYGGGGTAAAIFIDDENYVYNGKSGKINFEQFDIKTEKVKIFAKFVMFNESGEKNVEARGEFTGIGQSNKKVLDEKGAFKVG</sequence>
<evidence type="ECO:0000313" key="3">
    <source>
        <dbReference type="Proteomes" id="UP000327167"/>
    </source>
</evidence>
<gene>
    <name evidence="2" type="ORF">PS655_05949</name>
</gene>
<dbReference type="EMBL" id="CABVHJ010000037">
    <property type="protein sequence ID" value="VVN47259.1"/>
    <property type="molecule type" value="Genomic_DNA"/>
</dbReference>
<evidence type="ECO:0000256" key="1">
    <source>
        <dbReference type="SAM" id="MobiDB-lite"/>
    </source>
</evidence>
<dbReference type="AlphaFoldDB" id="A0A5E6Y3W0"/>